<keyword evidence="1" id="KW-0472">Membrane</keyword>
<comment type="caution">
    <text evidence="2">The sequence shown here is derived from an EMBL/GenBank/DDBJ whole genome shotgun (WGS) entry which is preliminary data.</text>
</comment>
<keyword evidence="1" id="KW-0812">Transmembrane</keyword>
<reference evidence="2 3" key="1">
    <citation type="submission" date="2015-01" db="EMBL/GenBank/DDBJ databases">
        <title>Lifestyle Evolution in Cyanobacterial Symbionts of Sponges.</title>
        <authorList>
            <person name="Burgsdorf I."/>
            <person name="Slaby B.M."/>
            <person name="Handley K.M."/>
            <person name="Haber M."/>
            <person name="Blom J."/>
            <person name="Marshall C.W."/>
            <person name="Gilbert J.A."/>
            <person name="Hentschel U."/>
            <person name="Steindler L."/>
        </authorList>
    </citation>
    <scope>NUCLEOTIDE SEQUENCE [LARGE SCALE GENOMIC DNA]</scope>
    <source>
        <strain evidence="2">SP3</strain>
    </source>
</reference>
<evidence type="ECO:0000256" key="1">
    <source>
        <dbReference type="SAM" id="Phobius"/>
    </source>
</evidence>
<organism evidence="2 3">
    <name type="scientific">Candidatus Synechococcus spongiarum SP3</name>
    <dbReference type="NCBI Taxonomy" id="1604020"/>
    <lineage>
        <taxon>Bacteria</taxon>
        <taxon>Bacillati</taxon>
        <taxon>Cyanobacteriota</taxon>
        <taxon>Cyanophyceae</taxon>
        <taxon>Synechococcales</taxon>
        <taxon>Synechococcaceae</taxon>
        <taxon>Synechococcus</taxon>
    </lineage>
</organism>
<keyword evidence="1" id="KW-1133">Transmembrane helix</keyword>
<dbReference type="AlphaFoldDB" id="A0A0G2HLC8"/>
<evidence type="ECO:0000313" key="3">
    <source>
        <dbReference type="Proteomes" id="UP000035067"/>
    </source>
</evidence>
<sequence length="173" mass="18281">MRRNRMWKAVRKRLNRYLPEVAEQVFKNLNISDGVGLSFALISFVLASFGSVDGLSAAGITSSLAAIGGPVASVLTTLGVAAVSPMVAGVGVFTGIGALIGYGIASVRARMKGSGKSPVVKLEEAIEELKTIEARLKPTRYFRSEIAGIKTCIKELQGQKSKIGHHKKSPSPA</sequence>
<dbReference type="Proteomes" id="UP000035067">
    <property type="component" value="Unassembled WGS sequence"/>
</dbReference>
<proteinExistence type="predicted"/>
<protein>
    <submittedName>
        <fullName evidence="2">Uncharacterized protein</fullName>
    </submittedName>
</protein>
<dbReference type="EMBL" id="JXQG01000040">
    <property type="protein sequence ID" value="KKZ11793.1"/>
    <property type="molecule type" value="Genomic_DNA"/>
</dbReference>
<feature type="transmembrane region" description="Helical" evidence="1">
    <location>
        <begin position="81"/>
        <end position="105"/>
    </location>
</feature>
<name>A0A0G2HLC8_9SYNE</name>
<gene>
    <name evidence="2" type="ORF">TE42_06945</name>
</gene>
<accession>A0A0G2HLC8</accession>
<dbReference type="PATRIC" id="fig|1604020.3.peg.1181"/>
<evidence type="ECO:0000313" key="2">
    <source>
        <dbReference type="EMBL" id="KKZ11793.1"/>
    </source>
</evidence>